<dbReference type="PANTHER" id="PTHR13812">
    <property type="entry name" value="KETIMINE REDUCTASE MU-CRYSTALLIN"/>
    <property type="match status" value="1"/>
</dbReference>
<name>A0A0R1J4S5_9LACO</name>
<keyword evidence="3" id="KW-1185">Reference proteome</keyword>
<dbReference type="OrthoDB" id="9792005at2"/>
<comment type="caution">
    <text evidence="2">The sequence shown here is derived from an EMBL/GenBank/DDBJ whole genome shotgun (WGS) entry which is preliminary data.</text>
</comment>
<evidence type="ECO:0000256" key="1">
    <source>
        <dbReference type="ARBA" id="ARBA00008903"/>
    </source>
</evidence>
<organism evidence="2 3">
    <name type="scientific">Companilactobacillus tucceti DSM 20183</name>
    <dbReference type="NCBI Taxonomy" id="1423811"/>
    <lineage>
        <taxon>Bacteria</taxon>
        <taxon>Bacillati</taxon>
        <taxon>Bacillota</taxon>
        <taxon>Bacilli</taxon>
        <taxon>Lactobacillales</taxon>
        <taxon>Lactobacillaceae</taxon>
        <taxon>Companilactobacillus</taxon>
    </lineage>
</organism>
<dbReference type="InterPro" id="IPR036291">
    <property type="entry name" value="NAD(P)-bd_dom_sf"/>
</dbReference>
<dbReference type="RefSeq" id="WP_057766790.1">
    <property type="nucleotide sequence ID" value="NZ_AZDG01000020.1"/>
</dbReference>
<evidence type="ECO:0000313" key="3">
    <source>
        <dbReference type="Proteomes" id="UP000050929"/>
    </source>
</evidence>
<accession>A0A0R1J4S5</accession>
<dbReference type="GO" id="GO:0005737">
    <property type="term" value="C:cytoplasm"/>
    <property type="evidence" value="ECO:0007669"/>
    <property type="project" value="TreeGrafter"/>
</dbReference>
<dbReference type="AlphaFoldDB" id="A0A0R1J4S5"/>
<dbReference type="GO" id="GO:0019752">
    <property type="term" value="P:carboxylic acid metabolic process"/>
    <property type="evidence" value="ECO:0007669"/>
    <property type="project" value="UniProtKB-ARBA"/>
</dbReference>
<dbReference type="GO" id="GO:0016491">
    <property type="term" value="F:oxidoreductase activity"/>
    <property type="evidence" value="ECO:0007669"/>
    <property type="project" value="UniProtKB-ARBA"/>
</dbReference>
<dbReference type="Gene3D" id="3.40.50.720">
    <property type="entry name" value="NAD(P)-binding Rossmann-like Domain"/>
    <property type="match status" value="1"/>
</dbReference>
<dbReference type="Proteomes" id="UP000050929">
    <property type="component" value="Unassembled WGS sequence"/>
</dbReference>
<dbReference type="PANTHER" id="PTHR13812:SF19">
    <property type="entry name" value="KETIMINE REDUCTASE MU-CRYSTALLIN"/>
    <property type="match status" value="1"/>
</dbReference>
<dbReference type="Gene3D" id="3.30.1780.10">
    <property type="entry name" value="ornithine cyclodeaminase, domain 1"/>
    <property type="match status" value="1"/>
</dbReference>
<sequence>MLRISEDQVKETLSMKKAISTIEDAYRDNIAGTFYSGDRIFMPINGKENVGQWLVANTETQPHFGSKFSAVFPGNRSKGLPSVISTISLYSRETGVLEALIDANYLTAIKTGANAGVATKLYAREDAHTLGIIGTGLQAYSQVLAIQEVRKIKKLIVSDIDKKRVKEFISMIEKVKNSDYEIVAAESNDELVQNSDIICTCTTSHKPVFDGKKLKPGTHINAIGSFTSFMQEIDSTTVKRASKIVTEHMSGLWDAAGDILIPLKNGEISKSDVTGTIGEALVGNIKKRESNDEITLNESVGSGVLDIALAIMIYEKEKQ</sequence>
<dbReference type="PATRIC" id="fig|1423811.3.peg.1024"/>
<dbReference type="InterPro" id="IPR003462">
    <property type="entry name" value="ODC_Mu_crystall"/>
</dbReference>
<dbReference type="Pfam" id="PF02423">
    <property type="entry name" value="OCD_Mu_crystall"/>
    <property type="match status" value="1"/>
</dbReference>
<dbReference type="PIRSF" id="PIRSF001439">
    <property type="entry name" value="CryM"/>
    <property type="match status" value="1"/>
</dbReference>
<reference evidence="2 3" key="1">
    <citation type="journal article" date="2015" name="Genome Announc.">
        <title>Expanding the biotechnology potential of lactobacilli through comparative genomics of 213 strains and associated genera.</title>
        <authorList>
            <person name="Sun Z."/>
            <person name="Harris H.M."/>
            <person name="McCann A."/>
            <person name="Guo C."/>
            <person name="Argimon S."/>
            <person name="Zhang W."/>
            <person name="Yang X."/>
            <person name="Jeffery I.B."/>
            <person name="Cooney J.C."/>
            <person name="Kagawa T.F."/>
            <person name="Liu W."/>
            <person name="Song Y."/>
            <person name="Salvetti E."/>
            <person name="Wrobel A."/>
            <person name="Rasinkangas P."/>
            <person name="Parkhill J."/>
            <person name="Rea M.C."/>
            <person name="O'Sullivan O."/>
            <person name="Ritari J."/>
            <person name="Douillard F.P."/>
            <person name="Paul Ross R."/>
            <person name="Yang R."/>
            <person name="Briner A.E."/>
            <person name="Felis G.E."/>
            <person name="de Vos W.M."/>
            <person name="Barrangou R."/>
            <person name="Klaenhammer T.R."/>
            <person name="Caufield P.W."/>
            <person name="Cui Y."/>
            <person name="Zhang H."/>
            <person name="O'Toole P.W."/>
        </authorList>
    </citation>
    <scope>NUCLEOTIDE SEQUENCE [LARGE SCALE GENOMIC DNA]</scope>
    <source>
        <strain evidence="2 3">DSM 20183</strain>
    </source>
</reference>
<dbReference type="STRING" id="1423811.FC72_GL001012"/>
<protein>
    <submittedName>
        <fullName evidence="2">Ornithine cyclodeaminase</fullName>
    </submittedName>
</protein>
<dbReference type="FunFam" id="3.40.50.720:FF:000311">
    <property type="entry name" value="Ornithine cyclodeaminase"/>
    <property type="match status" value="1"/>
</dbReference>
<comment type="similarity">
    <text evidence="1">Belongs to the ornithine cyclodeaminase/mu-crystallin family.</text>
</comment>
<proteinExistence type="inferred from homology"/>
<evidence type="ECO:0000313" key="2">
    <source>
        <dbReference type="EMBL" id="KRK63881.1"/>
    </source>
</evidence>
<gene>
    <name evidence="2" type="ORF">FC72_GL001012</name>
</gene>
<dbReference type="InterPro" id="IPR023401">
    <property type="entry name" value="ODC_N"/>
</dbReference>
<dbReference type="SUPFAM" id="SSF51735">
    <property type="entry name" value="NAD(P)-binding Rossmann-fold domains"/>
    <property type="match status" value="1"/>
</dbReference>
<dbReference type="EMBL" id="AZDG01000020">
    <property type="protein sequence ID" value="KRK63881.1"/>
    <property type="molecule type" value="Genomic_DNA"/>
</dbReference>